<proteinExistence type="predicted"/>
<comment type="caution">
    <text evidence="2">The sequence shown here is derived from an EMBL/GenBank/DDBJ whole genome shotgun (WGS) entry which is preliminary data.</text>
</comment>
<name>A0A939FTS4_9HYPH</name>
<dbReference type="InterPro" id="IPR037063">
    <property type="entry name" value="PHb_sf"/>
</dbReference>
<dbReference type="PANTHER" id="PTHR35796">
    <property type="entry name" value="HYPOTHETICAL CYTOSOLIC PROTEIN"/>
    <property type="match status" value="1"/>
</dbReference>
<reference evidence="2" key="1">
    <citation type="submission" date="2021-03" db="EMBL/GenBank/DDBJ databases">
        <title>Whole genome sequence of Jiella sp. CQZ9-1.</title>
        <authorList>
            <person name="Tuo L."/>
        </authorList>
    </citation>
    <scope>NUCLEOTIDE SEQUENCE</scope>
    <source>
        <strain evidence="2">CQZ9-1</strain>
    </source>
</reference>
<dbReference type="CDD" id="cd13225">
    <property type="entry name" value="PH-like_bacteria"/>
    <property type="match status" value="1"/>
</dbReference>
<dbReference type="InterPro" id="IPR012544">
    <property type="entry name" value="PHb"/>
</dbReference>
<evidence type="ECO:0000313" key="3">
    <source>
        <dbReference type="Proteomes" id="UP000664122"/>
    </source>
</evidence>
<feature type="domain" description="Bacterial Pleckstrin homology" evidence="1">
    <location>
        <begin position="2"/>
        <end position="120"/>
    </location>
</feature>
<keyword evidence="3" id="KW-1185">Reference proteome</keyword>
<dbReference type="RefSeq" id="WP_207256119.1">
    <property type="nucleotide sequence ID" value="NZ_JAFMPP010000001.1"/>
</dbReference>
<gene>
    <name evidence="2" type="ORF">J1C48_01690</name>
</gene>
<evidence type="ECO:0000313" key="2">
    <source>
        <dbReference type="EMBL" id="MBO0661275.1"/>
    </source>
</evidence>
<accession>A0A939FTS4</accession>
<organism evidence="2 3">
    <name type="scientific">Jiella flava</name>
    <dbReference type="NCBI Taxonomy" id="2816857"/>
    <lineage>
        <taxon>Bacteria</taxon>
        <taxon>Pseudomonadati</taxon>
        <taxon>Pseudomonadota</taxon>
        <taxon>Alphaproteobacteria</taxon>
        <taxon>Hyphomicrobiales</taxon>
        <taxon>Aurantimonadaceae</taxon>
        <taxon>Jiella</taxon>
    </lineage>
</organism>
<dbReference type="Gene3D" id="2.30.29.50">
    <property type="entry name" value="Bacterial Pleckstrin homology domain"/>
    <property type="match status" value="1"/>
</dbReference>
<dbReference type="PANTHER" id="PTHR35796:SF3">
    <property type="entry name" value="BHLH DOMAIN-CONTAINING PROTEIN"/>
    <property type="match status" value="1"/>
</dbReference>
<sequence>MGLLSGLMGLTSDVDVETVRSELEPILVSGEEIELAFMVVRDMLVFTDLRLIMVDKQGMTGRKRNITSIPYRAISTFSIETAGTFDVDSEMTIWISGQPPLHRELSRRSNIAGIQKALAEGVLGRR</sequence>
<dbReference type="SUPFAM" id="SSF50729">
    <property type="entry name" value="PH domain-like"/>
    <property type="match status" value="1"/>
</dbReference>
<protein>
    <submittedName>
        <fullName evidence="2">PH domain-containing protein</fullName>
    </submittedName>
</protein>
<evidence type="ECO:0000259" key="1">
    <source>
        <dbReference type="Pfam" id="PF08000"/>
    </source>
</evidence>
<dbReference type="AlphaFoldDB" id="A0A939FTS4"/>
<dbReference type="EMBL" id="JAFMPP010000001">
    <property type="protein sequence ID" value="MBO0661275.1"/>
    <property type="molecule type" value="Genomic_DNA"/>
</dbReference>
<dbReference type="Proteomes" id="UP000664122">
    <property type="component" value="Unassembled WGS sequence"/>
</dbReference>
<dbReference type="Pfam" id="PF08000">
    <property type="entry name" value="bPH_1"/>
    <property type="match status" value="1"/>
</dbReference>